<evidence type="ECO:0000256" key="1">
    <source>
        <dbReference type="ARBA" id="ARBA00004123"/>
    </source>
</evidence>
<reference evidence="13" key="2">
    <citation type="submission" date="2020-05" db="UniProtKB">
        <authorList>
            <consortium name="EnsemblMetazoa"/>
        </authorList>
    </citation>
    <scope>IDENTIFICATION</scope>
    <source>
        <strain evidence="13">maculatus3</strain>
    </source>
</reference>
<dbReference type="GO" id="GO:0043998">
    <property type="term" value="F:histone H2A acetyltransferase activity"/>
    <property type="evidence" value="ECO:0007669"/>
    <property type="project" value="InterPro"/>
</dbReference>
<comment type="catalytic activity">
    <reaction evidence="10">
        <text>N-terminal L-seryl-[histone H2A] + acetyl-CoA = N-terminal N(alpha)-acetyl-L-seryl-[histone H2A] + CoA + H(+)</text>
        <dbReference type="Rhea" id="RHEA:50600"/>
        <dbReference type="Rhea" id="RHEA-COMP:12742"/>
        <dbReference type="Rhea" id="RHEA-COMP:12744"/>
        <dbReference type="ChEBI" id="CHEBI:15378"/>
        <dbReference type="ChEBI" id="CHEBI:57287"/>
        <dbReference type="ChEBI" id="CHEBI:57288"/>
        <dbReference type="ChEBI" id="CHEBI:64738"/>
        <dbReference type="ChEBI" id="CHEBI:83690"/>
        <dbReference type="EC" id="2.3.1.257"/>
    </reaction>
</comment>
<reference evidence="14" key="1">
    <citation type="submission" date="2013-09" db="EMBL/GenBank/DDBJ databases">
        <title>The Genome Sequence of Anopheles maculatus species B.</title>
        <authorList>
            <consortium name="The Broad Institute Genomics Platform"/>
            <person name="Neafsey D.E."/>
            <person name="Besansky N."/>
            <person name="Howell P."/>
            <person name="Walton C."/>
            <person name="Young S.K."/>
            <person name="Zeng Q."/>
            <person name="Gargeya S."/>
            <person name="Fitzgerald M."/>
            <person name="Haas B."/>
            <person name="Abouelleil A."/>
            <person name="Allen A.W."/>
            <person name="Alvarado L."/>
            <person name="Arachchi H.M."/>
            <person name="Berlin A.M."/>
            <person name="Chapman S.B."/>
            <person name="Gainer-Dewar J."/>
            <person name="Goldberg J."/>
            <person name="Griggs A."/>
            <person name="Gujja S."/>
            <person name="Hansen M."/>
            <person name="Howarth C."/>
            <person name="Imamovic A."/>
            <person name="Ireland A."/>
            <person name="Larimer J."/>
            <person name="McCowan C."/>
            <person name="Murphy C."/>
            <person name="Pearson M."/>
            <person name="Poon T.W."/>
            <person name="Priest M."/>
            <person name="Roberts A."/>
            <person name="Saif S."/>
            <person name="Shea T."/>
            <person name="Sisk P."/>
            <person name="Sykes S."/>
            <person name="Wortman J."/>
            <person name="Nusbaum C."/>
            <person name="Birren B."/>
        </authorList>
    </citation>
    <scope>NUCLEOTIDE SEQUENCE [LARGE SCALE GENOMIC DNA]</scope>
    <source>
        <strain evidence="14">maculatus3</strain>
    </source>
</reference>
<dbReference type="Proteomes" id="UP000075901">
    <property type="component" value="Unassembled WGS sequence"/>
</dbReference>
<evidence type="ECO:0000256" key="3">
    <source>
        <dbReference type="ARBA" id="ARBA00008870"/>
    </source>
</evidence>
<feature type="domain" description="N-acetyltransferase" evidence="12">
    <location>
        <begin position="69"/>
        <end position="214"/>
    </location>
</feature>
<dbReference type="CDD" id="cd04301">
    <property type="entry name" value="NAT_SF"/>
    <property type="match status" value="1"/>
</dbReference>
<comment type="similarity">
    <text evidence="3">Belongs to the acetyltransferase family. NAA40 subfamily.</text>
</comment>
<keyword evidence="7" id="KW-0808">Transferase</keyword>
<evidence type="ECO:0000256" key="2">
    <source>
        <dbReference type="ARBA" id="ARBA00004496"/>
    </source>
</evidence>
<keyword evidence="14" id="KW-1185">Reference proteome</keyword>
<proteinExistence type="inferred from homology"/>
<evidence type="ECO:0000313" key="13">
    <source>
        <dbReference type="EnsemblMetazoa" id="AMAM016393-PA"/>
    </source>
</evidence>
<evidence type="ECO:0000256" key="9">
    <source>
        <dbReference type="ARBA" id="ARBA00023315"/>
    </source>
</evidence>
<evidence type="ECO:0000256" key="7">
    <source>
        <dbReference type="ARBA" id="ARBA00022679"/>
    </source>
</evidence>
<comment type="catalytic activity">
    <reaction evidence="11">
        <text>N-terminal L-seryl-[histone H4] + acetyl-CoA = N-terminal N(alpha)-acetyl-L-seryl-[histone H4] + CoA + H(+)</text>
        <dbReference type="Rhea" id="RHEA:50596"/>
        <dbReference type="Rhea" id="RHEA-COMP:12740"/>
        <dbReference type="Rhea" id="RHEA-COMP:12743"/>
        <dbReference type="ChEBI" id="CHEBI:15378"/>
        <dbReference type="ChEBI" id="CHEBI:57287"/>
        <dbReference type="ChEBI" id="CHEBI:57288"/>
        <dbReference type="ChEBI" id="CHEBI:64738"/>
        <dbReference type="ChEBI" id="CHEBI:83690"/>
        <dbReference type="EC" id="2.3.1.257"/>
    </reaction>
</comment>
<dbReference type="EnsemblMetazoa" id="AMAM016393-RA">
    <property type="protein sequence ID" value="AMAM016393-PA"/>
    <property type="gene ID" value="AMAM016393"/>
</dbReference>
<dbReference type="PANTHER" id="PTHR20531:SF1">
    <property type="entry name" value="N-ALPHA-ACETYLTRANSFERASE 40"/>
    <property type="match status" value="1"/>
</dbReference>
<dbReference type="Pfam" id="PF00583">
    <property type="entry name" value="Acetyltransf_1"/>
    <property type="match status" value="1"/>
</dbReference>
<dbReference type="GO" id="GO:0005737">
    <property type="term" value="C:cytoplasm"/>
    <property type="evidence" value="ECO:0007669"/>
    <property type="project" value="UniProtKB-SubCell"/>
</dbReference>
<dbReference type="PROSITE" id="PS51186">
    <property type="entry name" value="GNAT"/>
    <property type="match status" value="1"/>
</dbReference>
<dbReference type="GO" id="GO:0005634">
    <property type="term" value="C:nucleus"/>
    <property type="evidence" value="ECO:0007669"/>
    <property type="project" value="UniProtKB-SubCell"/>
</dbReference>
<evidence type="ECO:0000313" key="14">
    <source>
        <dbReference type="Proteomes" id="UP000075901"/>
    </source>
</evidence>
<dbReference type="AlphaFoldDB" id="A0A182SZ74"/>
<dbReference type="GO" id="GO:0010485">
    <property type="term" value="F:histone H4 acetyltransferase activity"/>
    <property type="evidence" value="ECO:0007669"/>
    <property type="project" value="InterPro"/>
</dbReference>
<evidence type="ECO:0000256" key="11">
    <source>
        <dbReference type="ARBA" id="ARBA00049524"/>
    </source>
</evidence>
<comment type="subcellular location">
    <subcellularLocation>
        <location evidence="2">Cytoplasm</location>
    </subcellularLocation>
    <subcellularLocation>
        <location evidence="1">Nucleus</location>
    </subcellularLocation>
</comment>
<evidence type="ECO:0000259" key="12">
    <source>
        <dbReference type="PROSITE" id="PS51186"/>
    </source>
</evidence>
<dbReference type="GO" id="GO:1990189">
    <property type="term" value="F:protein N-terminal-serine acetyltransferase activity"/>
    <property type="evidence" value="ECO:0007669"/>
    <property type="project" value="UniProtKB-EC"/>
</dbReference>
<accession>A0A182SZ74</accession>
<keyword evidence="6" id="KW-0963">Cytoplasm</keyword>
<evidence type="ECO:0000256" key="4">
    <source>
        <dbReference type="ARBA" id="ARBA00012950"/>
    </source>
</evidence>
<evidence type="ECO:0000256" key="10">
    <source>
        <dbReference type="ARBA" id="ARBA00047821"/>
    </source>
</evidence>
<dbReference type="PANTHER" id="PTHR20531">
    <property type="entry name" value="N-ALPHA-ACETYLTRANSFERASE 40"/>
    <property type="match status" value="1"/>
</dbReference>
<organism evidence="13 14">
    <name type="scientific">Anopheles maculatus</name>
    <dbReference type="NCBI Taxonomy" id="74869"/>
    <lineage>
        <taxon>Eukaryota</taxon>
        <taxon>Metazoa</taxon>
        <taxon>Ecdysozoa</taxon>
        <taxon>Arthropoda</taxon>
        <taxon>Hexapoda</taxon>
        <taxon>Insecta</taxon>
        <taxon>Pterygota</taxon>
        <taxon>Neoptera</taxon>
        <taxon>Endopterygota</taxon>
        <taxon>Diptera</taxon>
        <taxon>Nematocera</taxon>
        <taxon>Culicoidea</taxon>
        <taxon>Culicidae</taxon>
        <taxon>Anophelinae</taxon>
        <taxon>Anopheles</taxon>
        <taxon>Anopheles maculatus group</taxon>
    </lineage>
</organism>
<dbReference type="SUPFAM" id="SSF55729">
    <property type="entry name" value="Acyl-CoA N-acyltransferases (Nat)"/>
    <property type="match status" value="1"/>
</dbReference>
<dbReference type="InterPro" id="IPR000182">
    <property type="entry name" value="GNAT_dom"/>
</dbReference>
<dbReference type="Gene3D" id="3.40.630.30">
    <property type="match status" value="1"/>
</dbReference>
<evidence type="ECO:0000256" key="5">
    <source>
        <dbReference type="ARBA" id="ARBA00015043"/>
    </source>
</evidence>
<dbReference type="InterPro" id="IPR039949">
    <property type="entry name" value="NAA40"/>
</dbReference>
<evidence type="ECO:0000256" key="8">
    <source>
        <dbReference type="ARBA" id="ARBA00023242"/>
    </source>
</evidence>
<dbReference type="InterPro" id="IPR016181">
    <property type="entry name" value="Acyl_CoA_acyltransferase"/>
</dbReference>
<keyword evidence="8" id="KW-0539">Nucleus</keyword>
<protein>
    <recommendedName>
        <fullName evidence="5">N-alpha-acetyltransferase 40</fullName>
        <ecNumber evidence="4">2.3.1.257</ecNumber>
    </recommendedName>
</protein>
<name>A0A182SZ74_9DIPT</name>
<sequence>MIEPKELRIEISAVKLTKFQKQYMNLATKNAHLDSTIPECRVFRYMRQRNKYAELKIMCKRKQDLERSFMEWAYNLAERSLKQKYQQFGFRWQKNSSYADLFLKWARYLIAYEPSTYYPVGYIFFRFEVAKGHTAVTIYGLHVEESYRNLGLGTHMMKTLEILAHRLGVEVLIIGIAKRDEALKRFLHRLGFTEDKSEMSINSEYEVLVAPTMCYKIMEAHRTSTISFH</sequence>
<dbReference type="EC" id="2.3.1.257" evidence="4"/>
<keyword evidence="9" id="KW-0012">Acyltransferase</keyword>
<dbReference type="VEuPathDB" id="VectorBase:AMAM016393"/>
<evidence type="ECO:0000256" key="6">
    <source>
        <dbReference type="ARBA" id="ARBA00022490"/>
    </source>
</evidence>